<dbReference type="EC" id="5.3.1.6" evidence="3"/>
<feature type="binding site" evidence="3">
    <location>
        <position position="121"/>
    </location>
    <ligand>
        <name>substrate</name>
    </ligand>
</feature>
<reference evidence="5" key="2">
    <citation type="journal article" date="2016" name="Genome Announc.">
        <title>Draft Genome Sequences of Two Novel Amoeba-Resistant Intranuclear Bacteria, 'Candidatus Berkiella cookevillensis' and 'Candidatus Berkiella aquae'.</title>
        <authorList>
            <person name="Mehari Y.T."/>
            <person name="Arivett B.A."/>
            <person name="Farone A.L."/>
            <person name="Gunderson J.H."/>
            <person name="Farone M.B."/>
        </authorList>
    </citation>
    <scope>NUCLEOTIDE SEQUENCE</scope>
    <source>
        <strain evidence="5">HT99</strain>
    </source>
</reference>
<evidence type="ECO:0000256" key="1">
    <source>
        <dbReference type="ARBA" id="ARBA00001713"/>
    </source>
</evidence>
<comment type="pathway">
    <text evidence="3">Carbohydrate degradation; pentose phosphate pathway; D-ribose 5-phosphate from D-ribulose 5-phosphate (non-oxidative stage): step 1/1.</text>
</comment>
<comment type="function">
    <text evidence="3">Catalyzes the reversible conversion of ribose-5-phosphate to ribulose 5-phosphate.</text>
</comment>
<dbReference type="Pfam" id="PF06026">
    <property type="entry name" value="Rib_5-P_isom_A"/>
    <property type="match status" value="1"/>
</dbReference>
<dbReference type="Gene3D" id="3.40.50.1360">
    <property type="match status" value="1"/>
</dbReference>
<gene>
    <name evidence="3 4" type="primary">rpiA</name>
    <name evidence="4" type="ORF">HT99x_00645</name>
    <name evidence="5" type="ORF">HT99x_014120</name>
</gene>
<dbReference type="NCBIfam" id="TIGR00021">
    <property type="entry name" value="rpiA"/>
    <property type="match status" value="1"/>
</dbReference>
<sequence>MASQNELKQKVAEAALKEIQPGTIVGVGTGSTVNYFIDYLATMKNDILGAVSSSKETEKRLRDHGIPVVGTNEGPIAVYVDGADECNNHCQLVKGGGAALTGEKIIAAIAKKFICIIDEKKRVKQLGEFPLPVEVIPMARSYVARELVKLGGDPVYREGVITDYGNQILDVHNLQILQPIALEQAINQITGVVTNGLFALRGADKVLIATQYGIETLTPR</sequence>
<dbReference type="SUPFAM" id="SSF100950">
    <property type="entry name" value="NagB/RpiA/CoA transferase-like"/>
    <property type="match status" value="1"/>
</dbReference>
<dbReference type="GO" id="GO:0005829">
    <property type="term" value="C:cytosol"/>
    <property type="evidence" value="ECO:0007669"/>
    <property type="project" value="TreeGrafter"/>
</dbReference>
<keyword evidence="6" id="KW-1185">Reference proteome</keyword>
<comment type="caution">
    <text evidence="4">The sequence shown here is derived from an EMBL/GenBank/DDBJ whole genome shotgun (WGS) entry which is preliminary data.</text>
</comment>
<proteinExistence type="inferred from homology"/>
<dbReference type="EMBL" id="LKAJ01000002">
    <property type="protein sequence ID" value="KRG22226.1"/>
    <property type="molecule type" value="Genomic_DNA"/>
</dbReference>
<dbReference type="EMBL" id="LKAJ02000001">
    <property type="protein sequence ID" value="MCS5712572.1"/>
    <property type="molecule type" value="Genomic_DNA"/>
</dbReference>
<feature type="binding site" evidence="3">
    <location>
        <begin position="81"/>
        <end position="84"/>
    </location>
    <ligand>
        <name>substrate</name>
    </ligand>
</feature>
<dbReference type="Gene3D" id="3.30.70.260">
    <property type="match status" value="1"/>
</dbReference>
<dbReference type="FunFam" id="3.30.70.260:FF:000004">
    <property type="entry name" value="Ribose-5-phosphate isomerase A"/>
    <property type="match status" value="1"/>
</dbReference>
<evidence type="ECO:0000313" key="6">
    <source>
        <dbReference type="Proteomes" id="UP000051497"/>
    </source>
</evidence>
<dbReference type="OrthoDB" id="5870696at2"/>
<reference evidence="4" key="1">
    <citation type="submission" date="2015-09" db="EMBL/GenBank/DDBJ databases">
        <title>Draft Genome Sequences of Two Novel Amoeba-resistant Intranuclear Bacteria, Candidatus Berkiella cookevillensis and Candidatus Berkiella aquae.</title>
        <authorList>
            <person name="Mehari Y.T."/>
            <person name="Arivett B.A."/>
            <person name="Farone A.L."/>
            <person name="Gunderson J.H."/>
            <person name="Farone M.B."/>
        </authorList>
    </citation>
    <scope>NUCLEOTIDE SEQUENCE [LARGE SCALE GENOMIC DNA]</scope>
    <source>
        <strain evidence="4">HT99</strain>
    </source>
</reference>
<dbReference type="GO" id="GO:0009052">
    <property type="term" value="P:pentose-phosphate shunt, non-oxidative branch"/>
    <property type="evidence" value="ECO:0007669"/>
    <property type="project" value="UniProtKB-UniRule"/>
</dbReference>
<dbReference type="InterPro" id="IPR020672">
    <property type="entry name" value="Ribose5P_isomerase_typA_subgr"/>
</dbReference>
<accession>A0A0Q9YWX3</accession>
<dbReference type="RefSeq" id="WP_075065287.1">
    <property type="nucleotide sequence ID" value="NZ_LKAJ02000001.1"/>
</dbReference>
<reference evidence="5" key="3">
    <citation type="submission" date="2021-06" db="EMBL/GenBank/DDBJ databases">
        <title>Genomic Description and Analysis of Intracellular Bacteria, Candidatus Berkiella cookevillensis and Candidatus Berkiella aquae.</title>
        <authorList>
            <person name="Kidane D.T."/>
            <person name="Mehari Y.T."/>
            <person name="Rice F.C."/>
            <person name="Arivett B.A."/>
            <person name="Farone A.L."/>
            <person name="Berk S.G."/>
            <person name="Farone M.B."/>
        </authorList>
    </citation>
    <scope>NUCLEOTIDE SEQUENCE</scope>
    <source>
        <strain evidence="5">HT99</strain>
    </source>
</reference>
<dbReference type="AlphaFoldDB" id="A0A0Q9YWX3"/>
<dbReference type="NCBIfam" id="NF001924">
    <property type="entry name" value="PRK00702.1"/>
    <property type="match status" value="1"/>
</dbReference>
<comment type="catalytic activity">
    <reaction evidence="1 3">
        <text>aldehydo-D-ribose 5-phosphate = D-ribulose 5-phosphate</text>
        <dbReference type="Rhea" id="RHEA:14657"/>
        <dbReference type="ChEBI" id="CHEBI:58121"/>
        <dbReference type="ChEBI" id="CHEBI:58273"/>
        <dbReference type="EC" id="5.3.1.6"/>
    </reaction>
</comment>
<protein>
    <recommendedName>
        <fullName evidence="3">Ribose-5-phosphate isomerase A</fullName>
        <ecNumber evidence="3">5.3.1.6</ecNumber>
    </recommendedName>
    <alternativeName>
        <fullName evidence="3">Phosphoriboisomerase A</fullName>
        <shortName evidence="3">PRI</shortName>
    </alternativeName>
</protein>
<dbReference type="InterPro" id="IPR037171">
    <property type="entry name" value="NagB/RpiA_transferase-like"/>
</dbReference>
<dbReference type="STRING" id="295108.HT99x_00645"/>
<comment type="subunit">
    <text evidence="3">Homodimer.</text>
</comment>
<evidence type="ECO:0000256" key="2">
    <source>
        <dbReference type="ARBA" id="ARBA00023235"/>
    </source>
</evidence>
<comment type="similarity">
    <text evidence="3">Belongs to the ribose 5-phosphate isomerase family.</text>
</comment>
<dbReference type="PANTHER" id="PTHR11934">
    <property type="entry name" value="RIBOSE-5-PHOSPHATE ISOMERASE"/>
    <property type="match status" value="1"/>
</dbReference>
<dbReference type="Proteomes" id="UP000051497">
    <property type="component" value="Unassembled WGS sequence"/>
</dbReference>
<dbReference type="UniPathway" id="UPA00115">
    <property type="reaction ID" value="UER00412"/>
</dbReference>
<keyword evidence="2 3" id="KW-0413">Isomerase</keyword>
<evidence type="ECO:0000256" key="3">
    <source>
        <dbReference type="HAMAP-Rule" id="MF_00170"/>
    </source>
</evidence>
<dbReference type="CDD" id="cd01398">
    <property type="entry name" value="RPI_A"/>
    <property type="match status" value="1"/>
</dbReference>
<dbReference type="FunFam" id="3.40.50.1360:FF:000001">
    <property type="entry name" value="Ribose-5-phosphate isomerase A"/>
    <property type="match status" value="1"/>
</dbReference>
<feature type="active site" description="Proton acceptor" evidence="3">
    <location>
        <position position="103"/>
    </location>
</feature>
<organism evidence="4">
    <name type="scientific">Candidatus Berkiella aquae</name>
    <dbReference type="NCBI Taxonomy" id="295108"/>
    <lineage>
        <taxon>Bacteria</taxon>
        <taxon>Pseudomonadati</taxon>
        <taxon>Pseudomonadota</taxon>
        <taxon>Gammaproteobacteria</taxon>
        <taxon>Candidatus Berkiellales</taxon>
        <taxon>Candidatus Berkiellaceae</taxon>
        <taxon>Candidatus Berkiella</taxon>
    </lineage>
</organism>
<feature type="binding site" evidence="3">
    <location>
        <begin position="94"/>
        <end position="97"/>
    </location>
    <ligand>
        <name>substrate</name>
    </ligand>
</feature>
<dbReference type="GO" id="GO:0004751">
    <property type="term" value="F:ribose-5-phosphate isomerase activity"/>
    <property type="evidence" value="ECO:0007669"/>
    <property type="project" value="UniProtKB-UniRule"/>
</dbReference>
<dbReference type="SUPFAM" id="SSF75445">
    <property type="entry name" value="D-ribose-5-phosphate isomerase (RpiA), lid domain"/>
    <property type="match status" value="1"/>
</dbReference>
<evidence type="ECO:0000313" key="4">
    <source>
        <dbReference type="EMBL" id="KRG22226.1"/>
    </source>
</evidence>
<dbReference type="PANTHER" id="PTHR11934:SF0">
    <property type="entry name" value="RIBOSE-5-PHOSPHATE ISOMERASE"/>
    <property type="match status" value="1"/>
</dbReference>
<dbReference type="GO" id="GO:0006014">
    <property type="term" value="P:D-ribose metabolic process"/>
    <property type="evidence" value="ECO:0007669"/>
    <property type="project" value="TreeGrafter"/>
</dbReference>
<feature type="binding site" evidence="3">
    <location>
        <begin position="29"/>
        <end position="32"/>
    </location>
    <ligand>
        <name>substrate</name>
    </ligand>
</feature>
<dbReference type="PATRIC" id="fig|1590043.3.peg.646"/>
<dbReference type="InterPro" id="IPR004788">
    <property type="entry name" value="Ribose5P_isomerase_type_A"/>
</dbReference>
<evidence type="ECO:0000313" key="5">
    <source>
        <dbReference type="EMBL" id="MCS5712572.1"/>
    </source>
</evidence>
<name>A0A0Q9YWX3_9GAMM</name>
<dbReference type="HAMAP" id="MF_00170">
    <property type="entry name" value="Rib_5P_isom_A"/>
    <property type="match status" value="1"/>
</dbReference>